<feature type="signal peptide" evidence="2">
    <location>
        <begin position="1"/>
        <end position="18"/>
    </location>
</feature>
<keyword evidence="4" id="KW-1185">Reference proteome</keyword>
<dbReference type="Proteomes" id="UP000443090">
    <property type="component" value="Unassembled WGS sequence"/>
</dbReference>
<comment type="caution">
    <text evidence="3">The sequence shown here is derived from an EMBL/GenBank/DDBJ whole genome shotgun (WGS) entry which is preliminary data.</text>
</comment>
<evidence type="ECO:0000313" key="4">
    <source>
        <dbReference type="Proteomes" id="UP000443090"/>
    </source>
</evidence>
<proteinExistence type="predicted"/>
<evidence type="ECO:0000256" key="2">
    <source>
        <dbReference type="SAM" id="SignalP"/>
    </source>
</evidence>
<gene>
    <name evidence="3" type="primary">sol3_2</name>
    <name evidence="3" type="ORF">LOCC1_G004977</name>
</gene>
<evidence type="ECO:0000256" key="1">
    <source>
        <dbReference type="ARBA" id="ARBA00023002"/>
    </source>
</evidence>
<dbReference type="InterPro" id="IPR002347">
    <property type="entry name" value="SDR_fam"/>
</dbReference>
<dbReference type="Pfam" id="PF00106">
    <property type="entry name" value="adh_short"/>
    <property type="match status" value="1"/>
</dbReference>
<dbReference type="PANTHER" id="PTHR43157">
    <property type="entry name" value="PHOSPHATIDYLINOSITOL-GLYCAN BIOSYNTHESIS CLASS F PROTEIN-RELATED"/>
    <property type="match status" value="1"/>
</dbReference>
<dbReference type="PANTHER" id="PTHR43157:SF31">
    <property type="entry name" value="PHOSPHATIDYLINOSITOL-GLYCAN BIOSYNTHESIS CLASS F PROTEIN"/>
    <property type="match status" value="1"/>
</dbReference>
<accession>A0A8H8UF62</accession>
<protein>
    <submittedName>
        <fullName evidence="3">Short chain dehydrogenase</fullName>
    </submittedName>
</protein>
<feature type="chain" id="PRO_5034610398" evidence="2">
    <location>
        <begin position="19"/>
        <end position="323"/>
    </location>
</feature>
<name>A0A8H8UF62_9HELO</name>
<dbReference type="GO" id="GO:0016491">
    <property type="term" value="F:oxidoreductase activity"/>
    <property type="evidence" value="ECO:0007669"/>
    <property type="project" value="UniProtKB-KW"/>
</dbReference>
<dbReference type="OrthoDB" id="542013at2759"/>
<evidence type="ECO:0000313" key="3">
    <source>
        <dbReference type="EMBL" id="TVY45475.1"/>
    </source>
</evidence>
<keyword evidence="1" id="KW-0560">Oxidoreductase</keyword>
<organism evidence="3 4">
    <name type="scientific">Lachnellula occidentalis</name>
    <dbReference type="NCBI Taxonomy" id="215460"/>
    <lineage>
        <taxon>Eukaryota</taxon>
        <taxon>Fungi</taxon>
        <taxon>Dikarya</taxon>
        <taxon>Ascomycota</taxon>
        <taxon>Pezizomycotina</taxon>
        <taxon>Leotiomycetes</taxon>
        <taxon>Helotiales</taxon>
        <taxon>Lachnaceae</taxon>
        <taxon>Lachnellula</taxon>
    </lineage>
</organism>
<keyword evidence="2" id="KW-0732">Signal</keyword>
<reference evidence="3 4" key="1">
    <citation type="submission" date="2018-05" db="EMBL/GenBank/DDBJ databases">
        <title>Genome sequencing and assembly of the regulated plant pathogen Lachnellula willkommii and related sister species for the development of diagnostic species identification markers.</title>
        <authorList>
            <person name="Giroux E."/>
            <person name="Bilodeau G."/>
        </authorList>
    </citation>
    <scope>NUCLEOTIDE SEQUENCE [LARGE SCALE GENOMIC DNA]</scope>
    <source>
        <strain evidence="3 4">CBS 160.35</strain>
    </source>
</reference>
<sequence>MGLLGFLYSQLLVTSVYPTTSCAGQTIIVTGSNSGLGKEAARHFARLGASKVILAVRNMKAGEAAKYDIENTTRCNAAVIEVWPLDLASYQSVKSFATRASDLPRLDILLENAGITTNNWEIIKGIGHERTIAINVISTFFLAILMLPKLKSSAKDFGIQPRLTIVSSEFHGRTKFPEWKEPNTFDALNEPSKISFSERYPTSKLLEILLLRQIAPAIEGSGVILNALTPGLCHSELTREVNSFLTIFKFFFTRSTEIGSRTLVISAMAGVESHGKYMRNGKVDDTARSPFVRSNDGEKASEKVWEELRTILESIQPGVTGNL</sequence>
<dbReference type="PRINTS" id="PR00081">
    <property type="entry name" value="GDHRDH"/>
</dbReference>
<dbReference type="Gene3D" id="3.40.50.720">
    <property type="entry name" value="NAD(P)-binding Rossmann-like Domain"/>
    <property type="match status" value="1"/>
</dbReference>
<dbReference type="AlphaFoldDB" id="A0A8H8UF62"/>
<dbReference type="InterPro" id="IPR036291">
    <property type="entry name" value="NAD(P)-bd_dom_sf"/>
</dbReference>
<dbReference type="SUPFAM" id="SSF51735">
    <property type="entry name" value="NAD(P)-binding Rossmann-fold domains"/>
    <property type="match status" value="1"/>
</dbReference>
<dbReference type="EMBL" id="QGMI01000192">
    <property type="protein sequence ID" value="TVY45475.1"/>
    <property type="molecule type" value="Genomic_DNA"/>
</dbReference>